<keyword evidence="5" id="KW-0862">Zinc</keyword>
<proteinExistence type="inferred from homology"/>
<accession>A0A6A6ED04</accession>
<comment type="similarity">
    <text evidence="6">Belongs to the pacC/RIM101 family.</text>
</comment>
<dbReference type="PANTHER" id="PTHR14196:SF12">
    <property type="entry name" value="ZINC FINGER PROTEIN 208-LIKE"/>
    <property type="match status" value="1"/>
</dbReference>
<sequence>RCKSVNSRRRGAGINPAKHESVVKRRQYKCHECQRSFGKPENLKRHKAIHSDEKPYKCKICEKSFGRIDNCRQHYFTH</sequence>
<evidence type="ECO:0000256" key="4">
    <source>
        <dbReference type="ARBA" id="ARBA00022771"/>
    </source>
</evidence>
<dbReference type="EMBL" id="ML994620">
    <property type="protein sequence ID" value="KAF2189887.1"/>
    <property type="molecule type" value="Genomic_DNA"/>
</dbReference>
<keyword evidence="4 8" id="KW-0863">Zinc-finger</keyword>
<dbReference type="GO" id="GO:0008270">
    <property type="term" value="F:zinc ion binding"/>
    <property type="evidence" value="ECO:0007669"/>
    <property type="project" value="UniProtKB-KW"/>
</dbReference>
<reference evidence="10" key="1">
    <citation type="journal article" date="2020" name="Stud. Mycol.">
        <title>101 Dothideomycetes genomes: a test case for predicting lifestyles and emergence of pathogens.</title>
        <authorList>
            <person name="Haridas S."/>
            <person name="Albert R."/>
            <person name="Binder M."/>
            <person name="Bloem J."/>
            <person name="Labutti K."/>
            <person name="Salamov A."/>
            <person name="Andreopoulos B."/>
            <person name="Baker S."/>
            <person name="Barry K."/>
            <person name="Bills G."/>
            <person name="Bluhm B."/>
            <person name="Cannon C."/>
            <person name="Castanera R."/>
            <person name="Culley D."/>
            <person name="Daum C."/>
            <person name="Ezra D."/>
            <person name="Gonzalez J."/>
            <person name="Henrissat B."/>
            <person name="Kuo A."/>
            <person name="Liang C."/>
            <person name="Lipzen A."/>
            <person name="Lutzoni F."/>
            <person name="Magnuson J."/>
            <person name="Mondo S."/>
            <person name="Nolan M."/>
            <person name="Ohm R."/>
            <person name="Pangilinan J."/>
            <person name="Park H.-J."/>
            <person name="Ramirez L."/>
            <person name="Alfaro M."/>
            <person name="Sun H."/>
            <person name="Tritt A."/>
            <person name="Yoshinaga Y."/>
            <person name="Zwiers L.-H."/>
            <person name="Turgeon B."/>
            <person name="Goodwin S."/>
            <person name="Spatafora J."/>
            <person name="Crous P."/>
            <person name="Grigoriev I."/>
        </authorList>
    </citation>
    <scope>NUCLEOTIDE SEQUENCE</scope>
    <source>
        <strain evidence="10">CBS 207.26</strain>
    </source>
</reference>
<dbReference type="AlphaFoldDB" id="A0A6A6ED04"/>
<evidence type="ECO:0000313" key="10">
    <source>
        <dbReference type="EMBL" id="KAF2189887.1"/>
    </source>
</evidence>
<dbReference type="GO" id="GO:0000977">
    <property type="term" value="F:RNA polymerase II transcription regulatory region sequence-specific DNA binding"/>
    <property type="evidence" value="ECO:0007669"/>
    <property type="project" value="TreeGrafter"/>
</dbReference>
<gene>
    <name evidence="10" type="ORF">K469DRAFT_490418</name>
</gene>
<dbReference type="PROSITE" id="PS50157">
    <property type="entry name" value="ZINC_FINGER_C2H2_2"/>
    <property type="match status" value="2"/>
</dbReference>
<protein>
    <recommendedName>
        <fullName evidence="7">pH-response transcription factor pacC/RIM101</fullName>
    </recommendedName>
</protein>
<feature type="non-terminal residue" evidence="10">
    <location>
        <position position="1"/>
    </location>
</feature>
<evidence type="ECO:0000256" key="3">
    <source>
        <dbReference type="ARBA" id="ARBA00022737"/>
    </source>
</evidence>
<dbReference type="Pfam" id="PF00096">
    <property type="entry name" value="zf-C2H2"/>
    <property type="match status" value="1"/>
</dbReference>
<dbReference type="InterPro" id="IPR013087">
    <property type="entry name" value="Znf_C2H2_type"/>
</dbReference>
<dbReference type="SUPFAM" id="SSF57667">
    <property type="entry name" value="beta-beta-alpha zinc fingers"/>
    <property type="match status" value="1"/>
</dbReference>
<comment type="similarity">
    <text evidence="1">Belongs to the krueppel C2H2-type zinc-finger protein family.</text>
</comment>
<dbReference type="InterPro" id="IPR036236">
    <property type="entry name" value="Znf_C2H2_sf"/>
</dbReference>
<evidence type="ECO:0000259" key="9">
    <source>
        <dbReference type="PROSITE" id="PS50157"/>
    </source>
</evidence>
<dbReference type="PROSITE" id="PS00028">
    <property type="entry name" value="ZINC_FINGER_C2H2_1"/>
    <property type="match status" value="2"/>
</dbReference>
<dbReference type="Proteomes" id="UP000800200">
    <property type="component" value="Unassembled WGS sequence"/>
</dbReference>
<dbReference type="GO" id="GO:0000981">
    <property type="term" value="F:DNA-binding transcription factor activity, RNA polymerase II-specific"/>
    <property type="evidence" value="ECO:0007669"/>
    <property type="project" value="TreeGrafter"/>
</dbReference>
<evidence type="ECO:0000256" key="2">
    <source>
        <dbReference type="ARBA" id="ARBA00022723"/>
    </source>
</evidence>
<dbReference type="FunFam" id="3.30.160.60:FF:000110">
    <property type="entry name" value="Zinc finger protein-like"/>
    <property type="match status" value="1"/>
</dbReference>
<evidence type="ECO:0000313" key="11">
    <source>
        <dbReference type="Proteomes" id="UP000800200"/>
    </source>
</evidence>
<keyword evidence="11" id="KW-1185">Reference proteome</keyword>
<dbReference type="Gene3D" id="3.30.160.60">
    <property type="entry name" value="Classic Zinc Finger"/>
    <property type="match status" value="2"/>
</dbReference>
<evidence type="ECO:0000256" key="1">
    <source>
        <dbReference type="ARBA" id="ARBA00006991"/>
    </source>
</evidence>
<evidence type="ECO:0000256" key="5">
    <source>
        <dbReference type="ARBA" id="ARBA00022833"/>
    </source>
</evidence>
<dbReference type="Pfam" id="PF13912">
    <property type="entry name" value="zf-C2H2_6"/>
    <property type="match status" value="1"/>
</dbReference>
<keyword evidence="2" id="KW-0479">Metal-binding</keyword>
<name>A0A6A6ED04_9PEZI</name>
<evidence type="ECO:0000256" key="6">
    <source>
        <dbReference type="ARBA" id="ARBA00038089"/>
    </source>
</evidence>
<dbReference type="InterPro" id="IPR050717">
    <property type="entry name" value="C2H2-ZF_Transcription_Reg"/>
</dbReference>
<evidence type="ECO:0000256" key="7">
    <source>
        <dbReference type="ARBA" id="ARBA00039490"/>
    </source>
</evidence>
<dbReference type="FunFam" id="3.30.160.60:FF:000340">
    <property type="entry name" value="zinc finger protein 473 isoform X1"/>
    <property type="match status" value="1"/>
</dbReference>
<dbReference type="GO" id="GO:0005634">
    <property type="term" value="C:nucleus"/>
    <property type="evidence" value="ECO:0007669"/>
    <property type="project" value="TreeGrafter"/>
</dbReference>
<dbReference type="PANTHER" id="PTHR14196">
    <property type="entry name" value="ODD-SKIPPED - RELATED"/>
    <property type="match status" value="1"/>
</dbReference>
<organism evidence="10 11">
    <name type="scientific">Zopfia rhizophila CBS 207.26</name>
    <dbReference type="NCBI Taxonomy" id="1314779"/>
    <lineage>
        <taxon>Eukaryota</taxon>
        <taxon>Fungi</taxon>
        <taxon>Dikarya</taxon>
        <taxon>Ascomycota</taxon>
        <taxon>Pezizomycotina</taxon>
        <taxon>Dothideomycetes</taxon>
        <taxon>Dothideomycetes incertae sedis</taxon>
        <taxon>Zopfiaceae</taxon>
        <taxon>Zopfia</taxon>
    </lineage>
</organism>
<feature type="domain" description="C2H2-type" evidence="9">
    <location>
        <begin position="56"/>
        <end position="78"/>
    </location>
</feature>
<dbReference type="OrthoDB" id="10018191at2759"/>
<dbReference type="SMART" id="SM00355">
    <property type="entry name" value="ZnF_C2H2"/>
    <property type="match status" value="2"/>
</dbReference>
<feature type="non-terminal residue" evidence="10">
    <location>
        <position position="78"/>
    </location>
</feature>
<evidence type="ECO:0000256" key="8">
    <source>
        <dbReference type="PROSITE-ProRule" id="PRU00042"/>
    </source>
</evidence>
<keyword evidence="3" id="KW-0677">Repeat</keyword>
<feature type="domain" description="C2H2-type" evidence="9">
    <location>
        <begin position="28"/>
        <end position="55"/>
    </location>
</feature>